<accession>A0A8J4Y148</accession>
<reference evidence="1" key="1">
    <citation type="submission" date="2020-07" db="EMBL/GenBank/DDBJ databases">
        <title>The High-quality genome of the commercially important snow crab, Chionoecetes opilio.</title>
        <authorList>
            <person name="Jeong J.-H."/>
            <person name="Ryu S."/>
        </authorList>
    </citation>
    <scope>NUCLEOTIDE SEQUENCE</scope>
    <source>
        <strain evidence="1">MADBK_172401_WGS</strain>
        <tissue evidence="1">Digestive gland</tissue>
    </source>
</reference>
<dbReference type="Proteomes" id="UP000770661">
    <property type="component" value="Unassembled WGS sequence"/>
</dbReference>
<protein>
    <submittedName>
        <fullName evidence="1">Uncharacterized protein</fullName>
    </submittedName>
</protein>
<organism evidence="1 2">
    <name type="scientific">Chionoecetes opilio</name>
    <name type="common">Atlantic snow crab</name>
    <name type="synonym">Cancer opilio</name>
    <dbReference type="NCBI Taxonomy" id="41210"/>
    <lineage>
        <taxon>Eukaryota</taxon>
        <taxon>Metazoa</taxon>
        <taxon>Ecdysozoa</taxon>
        <taxon>Arthropoda</taxon>
        <taxon>Crustacea</taxon>
        <taxon>Multicrustacea</taxon>
        <taxon>Malacostraca</taxon>
        <taxon>Eumalacostraca</taxon>
        <taxon>Eucarida</taxon>
        <taxon>Decapoda</taxon>
        <taxon>Pleocyemata</taxon>
        <taxon>Brachyura</taxon>
        <taxon>Eubrachyura</taxon>
        <taxon>Majoidea</taxon>
        <taxon>Majidae</taxon>
        <taxon>Chionoecetes</taxon>
    </lineage>
</organism>
<evidence type="ECO:0000313" key="2">
    <source>
        <dbReference type="Proteomes" id="UP000770661"/>
    </source>
</evidence>
<sequence>MEQAMWWVRSVSDDDGSSAREWDTIILQIKTYIYMMLCEVHKAEGRFQNHQHYTRLSKQCLDVLGRHQADVTWRDLSPSNQLAVDGFHEYFKNHTVVLNPWAAACLPESSAERLRHAFRKRNFKKHTILKVFCGHLRPFLSHSSQSQWPVVLGAL</sequence>
<comment type="caution">
    <text evidence="1">The sequence shown here is derived from an EMBL/GenBank/DDBJ whole genome shotgun (WGS) entry which is preliminary data.</text>
</comment>
<gene>
    <name evidence="1" type="ORF">GWK47_052713</name>
</gene>
<keyword evidence="2" id="KW-1185">Reference proteome</keyword>
<name>A0A8J4Y148_CHIOP</name>
<evidence type="ECO:0000313" key="1">
    <source>
        <dbReference type="EMBL" id="KAG0718288.1"/>
    </source>
</evidence>
<proteinExistence type="predicted"/>
<dbReference type="EMBL" id="JACEEZ010016272">
    <property type="protein sequence ID" value="KAG0718288.1"/>
    <property type="molecule type" value="Genomic_DNA"/>
</dbReference>
<dbReference type="AlphaFoldDB" id="A0A8J4Y148"/>